<gene>
    <name evidence="1" type="ORF">HPB50_027484</name>
</gene>
<protein>
    <submittedName>
        <fullName evidence="1">Uncharacterized protein</fullName>
    </submittedName>
</protein>
<evidence type="ECO:0000313" key="1">
    <source>
        <dbReference type="EMBL" id="KAH6942040.1"/>
    </source>
</evidence>
<name>A0ACB7T529_HYAAI</name>
<evidence type="ECO:0000313" key="2">
    <source>
        <dbReference type="Proteomes" id="UP000821845"/>
    </source>
</evidence>
<organism evidence="1 2">
    <name type="scientific">Hyalomma asiaticum</name>
    <name type="common">Tick</name>
    <dbReference type="NCBI Taxonomy" id="266040"/>
    <lineage>
        <taxon>Eukaryota</taxon>
        <taxon>Metazoa</taxon>
        <taxon>Ecdysozoa</taxon>
        <taxon>Arthropoda</taxon>
        <taxon>Chelicerata</taxon>
        <taxon>Arachnida</taxon>
        <taxon>Acari</taxon>
        <taxon>Parasitiformes</taxon>
        <taxon>Ixodida</taxon>
        <taxon>Ixodoidea</taxon>
        <taxon>Ixodidae</taxon>
        <taxon>Hyalomminae</taxon>
        <taxon>Hyalomma</taxon>
    </lineage>
</organism>
<proteinExistence type="predicted"/>
<dbReference type="EMBL" id="CM023491">
    <property type="protein sequence ID" value="KAH6942040.1"/>
    <property type="molecule type" value="Genomic_DNA"/>
</dbReference>
<accession>A0ACB7T529</accession>
<dbReference type="Proteomes" id="UP000821845">
    <property type="component" value="Chromosome 11"/>
</dbReference>
<reference evidence="1" key="1">
    <citation type="submission" date="2020-05" db="EMBL/GenBank/DDBJ databases">
        <title>Large-scale comparative analyses of tick genomes elucidate their genetic diversity and vector capacities.</title>
        <authorList>
            <person name="Jia N."/>
            <person name="Wang J."/>
            <person name="Shi W."/>
            <person name="Du L."/>
            <person name="Sun Y."/>
            <person name="Zhan W."/>
            <person name="Jiang J."/>
            <person name="Wang Q."/>
            <person name="Zhang B."/>
            <person name="Ji P."/>
            <person name="Sakyi L.B."/>
            <person name="Cui X."/>
            <person name="Yuan T."/>
            <person name="Jiang B."/>
            <person name="Yang W."/>
            <person name="Lam T.T.-Y."/>
            <person name="Chang Q."/>
            <person name="Ding S."/>
            <person name="Wang X."/>
            <person name="Zhu J."/>
            <person name="Ruan X."/>
            <person name="Zhao L."/>
            <person name="Wei J."/>
            <person name="Que T."/>
            <person name="Du C."/>
            <person name="Cheng J."/>
            <person name="Dai P."/>
            <person name="Han X."/>
            <person name="Huang E."/>
            <person name="Gao Y."/>
            <person name="Liu J."/>
            <person name="Shao H."/>
            <person name="Ye R."/>
            <person name="Li L."/>
            <person name="Wei W."/>
            <person name="Wang X."/>
            <person name="Wang C."/>
            <person name="Yang T."/>
            <person name="Huo Q."/>
            <person name="Li W."/>
            <person name="Guo W."/>
            <person name="Chen H."/>
            <person name="Zhou L."/>
            <person name="Ni X."/>
            <person name="Tian J."/>
            <person name="Zhou Y."/>
            <person name="Sheng Y."/>
            <person name="Liu T."/>
            <person name="Pan Y."/>
            <person name="Xia L."/>
            <person name="Li J."/>
            <person name="Zhao F."/>
            <person name="Cao W."/>
        </authorList>
    </citation>
    <scope>NUCLEOTIDE SEQUENCE</scope>
    <source>
        <strain evidence="1">Hyas-2018</strain>
    </source>
</reference>
<keyword evidence="2" id="KW-1185">Reference proteome</keyword>
<sequence length="275" mass="31002">MAKSCRSTRRCKICSEDHHHKECCPQNKAAAQLRRHDLSMEDSRDAMKPHQILTSFIRRKDSNIRGHRNHNGQENHHETHQGSQQEYNQEHNQDDLSQSFRLMHRSFKYPSDNRQKKRHVSPSDPTLRAISPKKPPLPKNRVHTVGAVELPEKVRDFLSLGPKFAAEPRKAPHELLTIVRQVARRAPEGETDRRERGVARGGLMEAQGFITEMQPLSSSHVQQPQNSPPQAQAVVSQPATTMQAATTAASQTQAVVGLCFDKRLAVLGVHGPRTC</sequence>
<comment type="caution">
    <text evidence="1">The sequence shown here is derived from an EMBL/GenBank/DDBJ whole genome shotgun (WGS) entry which is preliminary data.</text>
</comment>